<dbReference type="GO" id="GO:0051539">
    <property type="term" value="F:4 iron, 4 sulfur cluster binding"/>
    <property type="evidence" value="ECO:0007669"/>
    <property type="project" value="UniProtKB-UniRule"/>
</dbReference>
<evidence type="ECO:0000256" key="8">
    <source>
        <dbReference type="ARBA" id="ARBA00023004"/>
    </source>
</evidence>
<keyword evidence="6 11" id="KW-0949">S-adenosyl-L-methionine</keyword>
<dbReference type="OrthoDB" id="1649088at2759"/>
<dbReference type="Gene3D" id="3.40.50.11840">
    <property type="entry name" value="Diphthamide synthesis DPH1/DPH2 domain 1"/>
    <property type="match status" value="1"/>
</dbReference>
<dbReference type="PANTHER" id="PTHR10762:SF1">
    <property type="entry name" value="2-(3-AMINO-3-CARBOXYPROPYL)HISTIDINE SYNTHASE SUBUNIT 1"/>
    <property type="match status" value="1"/>
</dbReference>
<comment type="similarity">
    <text evidence="2 11">Belongs to the DPH1/DPH2 family. DPH1 subfamily.</text>
</comment>
<dbReference type="FunFam" id="3.40.50.11850:FF:000001">
    <property type="entry name" value="2-(3-amino-3-carboxypropyl)histidine synthase subunit 1"/>
    <property type="match status" value="1"/>
</dbReference>
<dbReference type="GO" id="GO:0017183">
    <property type="term" value="P:protein histidyl modification to diphthamide"/>
    <property type="evidence" value="ECO:0007669"/>
    <property type="project" value="UniProtKB-UniRule"/>
</dbReference>
<evidence type="ECO:0000313" key="13">
    <source>
        <dbReference type="Proteomes" id="UP000822476"/>
    </source>
</evidence>
<dbReference type="PIRSF" id="PIRSF004967">
    <property type="entry name" value="DPH1"/>
    <property type="match status" value="1"/>
</dbReference>
<keyword evidence="5 11" id="KW-0808">Transferase</keyword>
<comment type="catalytic activity">
    <reaction evidence="10 11">
        <text>L-histidyl-[translation elongation factor 2] + S-adenosyl-L-methionine = 2-[(3S)-amino-3-carboxypropyl]-L-histidyl-[translation elongation factor 2] + S-methyl-5'-thioadenosine + H(+)</text>
        <dbReference type="Rhea" id="RHEA:36783"/>
        <dbReference type="Rhea" id="RHEA-COMP:9748"/>
        <dbReference type="Rhea" id="RHEA-COMP:9749"/>
        <dbReference type="ChEBI" id="CHEBI:15378"/>
        <dbReference type="ChEBI" id="CHEBI:17509"/>
        <dbReference type="ChEBI" id="CHEBI:29979"/>
        <dbReference type="ChEBI" id="CHEBI:59789"/>
        <dbReference type="ChEBI" id="CHEBI:73995"/>
        <dbReference type="EC" id="2.5.1.108"/>
    </reaction>
</comment>
<proteinExistence type="inferred from homology"/>
<keyword evidence="7" id="KW-0479">Metal-binding</keyword>
<comment type="cofactor">
    <cofactor evidence="11">
        <name>[4Fe-4S] cluster</name>
        <dbReference type="ChEBI" id="CHEBI:49883"/>
    </cofactor>
    <text evidence="11">Binds 1 [4Fe-4S] cluster per subunit. The cluster is coordinated with 3 cysteines and an exchangeable S-adenosyl-L-methionine.</text>
</comment>
<evidence type="ECO:0000256" key="7">
    <source>
        <dbReference type="ARBA" id="ARBA00022723"/>
    </source>
</evidence>
<evidence type="ECO:0000256" key="2">
    <source>
        <dbReference type="ARBA" id="ARBA00010173"/>
    </source>
</evidence>
<dbReference type="SFLD" id="SFLDS00032">
    <property type="entry name" value="Radical_SAM_3-amino-3-carboxyp"/>
    <property type="match status" value="1"/>
</dbReference>
<organism evidence="12 13">
    <name type="scientific">Paragonimus skrjabini miyazakii</name>
    <dbReference type="NCBI Taxonomy" id="59628"/>
    <lineage>
        <taxon>Eukaryota</taxon>
        <taxon>Metazoa</taxon>
        <taxon>Spiralia</taxon>
        <taxon>Lophotrochozoa</taxon>
        <taxon>Platyhelminthes</taxon>
        <taxon>Trematoda</taxon>
        <taxon>Digenea</taxon>
        <taxon>Plagiorchiida</taxon>
        <taxon>Troglotremata</taxon>
        <taxon>Troglotrematidae</taxon>
        <taxon>Paragonimus</taxon>
    </lineage>
</organism>
<comment type="function">
    <text evidence="11">Catalyzes the first step of diphthamide biosynthesis, a post-translational modification of histidine which occurs in elongation factor 2.</text>
</comment>
<dbReference type="GO" id="GO:0046872">
    <property type="term" value="F:metal ion binding"/>
    <property type="evidence" value="ECO:0007669"/>
    <property type="project" value="UniProtKB-KW"/>
</dbReference>
<gene>
    <name evidence="12" type="ORF">EG68_09582</name>
</gene>
<dbReference type="Proteomes" id="UP000822476">
    <property type="component" value="Unassembled WGS sequence"/>
</dbReference>
<keyword evidence="11" id="KW-0004">4Fe-4S</keyword>
<evidence type="ECO:0000256" key="9">
    <source>
        <dbReference type="ARBA" id="ARBA00023014"/>
    </source>
</evidence>
<keyword evidence="13" id="KW-1185">Reference proteome</keyword>
<name>A0A8S9YJT8_9TREM</name>
<evidence type="ECO:0000256" key="4">
    <source>
        <dbReference type="ARBA" id="ARBA00021915"/>
    </source>
</evidence>
<reference evidence="12" key="1">
    <citation type="submission" date="2019-07" db="EMBL/GenBank/DDBJ databases">
        <title>Annotation for the trematode Paragonimus miyazaki's.</title>
        <authorList>
            <person name="Choi Y.-J."/>
        </authorList>
    </citation>
    <scope>NUCLEOTIDE SEQUENCE</scope>
    <source>
        <strain evidence="12">Japan</strain>
    </source>
</reference>
<dbReference type="EC" id="2.5.1.108" evidence="3 11"/>
<evidence type="ECO:0000256" key="1">
    <source>
        <dbReference type="ARBA" id="ARBA00005156"/>
    </source>
</evidence>
<evidence type="ECO:0000313" key="12">
    <source>
        <dbReference type="EMBL" id="KAF7244980.1"/>
    </source>
</evidence>
<dbReference type="PANTHER" id="PTHR10762">
    <property type="entry name" value="DIPHTHAMIDE BIOSYNTHESIS PROTEIN"/>
    <property type="match status" value="1"/>
</dbReference>
<dbReference type="InterPro" id="IPR042265">
    <property type="entry name" value="DPH1/DPH2_3"/>
</dbReference>
<dbReference type="InterPro" id="IPR042263">
    <property type="entry name" value="DPH1/DPH2_1"/>
</dbReference>
<dbReference type="Gene3D" id="3.40.50.11860">
    <property type="entry name" value="Diphthamide synthesis DPH1/DPH2 domain 3"/>
    <property type="match status" value="1"/>
</dbReference>
<keyword evidence="9" id="KW-0411">Iron-sulfur</keyword>
<dbReference type="InterPro" id="IPR042264">
    <property type="entry name" value="DPH1/DPH2_2"/>
</dbReference>
<sequence length="411" mass="45736">MPPKRVLPFRIPDTLLTNSCLNETIRSLLPDNYNFEIHKTIWRIRCLHARKIALQMPEGLLMFAVPIAQILRRYFTVMGPQDDDQPNGSTESSEELDVTIMGDVTYGACCVDDYTANALGVDLLIHYGHSCLVPIESPHVLYVFVDIGIDLAHFVDSLKANFPVDSHLTLVSTIQFVTSLQAAKRALEETGFKVTIPQSTPLSPGEILGCTSPKIASTDALIYLGDGRFHLESAMIANPLFPAYRYDPYDKSLTHEHYDHKLMRARRKAAVDAGRVAKNFGLILGSLGRQGSPAVVRQLQARLEQLGKGYIVLLLSEIFPAKLALFDEQVDAWIQVACPRLSIDWGTEFSKPILTPYEAAVALDLCEWHAKSNAPYPMDYYAYDSSGIWTPNHIANRPIVAPRSTNPRPAS</sequence>
<dbReference type="Gene3D" id="3.40.50.11850">
    <property type="entry name" value="Diphthamide synthesis DPH1/DPH2 domain 2"/>
    <property type="match status" value="1"/>
</dbReference>
<evidence type="ECO:0000256" key="6">
    <source>
        <dbReference type="ARBA" id="ARBA00022691"/>
    </source>
</evidence>
<comment type="caution">
    <text evidence="12">The sequence shown here is derived from an EMBL/GenBank/DDBJ whole genome shotgun (WGS) entry which is preliminary data.</text>
</comment>
<accession>A0A8S9YJT8</accession>
<protein>
    <recommendedName>
        <fullName evidence="4 11">2-(3-amino-3-carboxypropyl)histidine synthase subunit 1</fullName>
        <ecNumber evidence="3 11">2.5.1.108</ecNumber>
    </recommendedName>
</protein>
<dbReference type="InterPro" id="IPR035435">
    <property type="entry name" value="DPH1/DPH2_euk_archaea"/>
</dbReference>
<dbReference type="AlphaFoldDB" id="A0A8S9YJT8"/>
<evidence type="ECO:0000256" key="3">
    <source>
        <dbReference type="ARBA" id="ARBA00012221"/>
    </source>
</evidence>
<dbReference type="NCBIfam" id="TIGR00322">
    <property type="entry name" value="diphth2_R"/>
    <property type="match status" value="1"/>
</dbReference>
<dbReference type="GO" id="GO:0090560">
    <property type="term" value="F:2-(3-amino-3-carboxypropyl)histidine synthase activity"/>
    <property type="evidence" value="ECO:0007669"/>
    <property type="project" value="UniProtKB-UniRule"/>
</dbReference>
<keyword evidence="8" id="KW-0408">Iron</keyword>
<dbReference type="FunFam" id="3.40.50.11860:FF:000002">
    <property type="entry name" value="2-(3-amino-3-carboxypropyl)histidine synthase subunit 1"/>
    <property type="match status" value="1"/>
</dbReference>
<dbReference type="Pfam" id="PF01866">
    <property type="entry name" value="Diphthamide_syn"/>
    <property type="match status" value="1"/>
</dbReference>
<comment type="pathway">
    <text evidence="1 11">Protein modification; peptidyl-diphthamide biosynthesis.</text>
</comment>
<evidence type="ECO:0000256" key="11">
    <source>
        <dbReference type="PIRNR" id="PIRNR004967"/>
    </source>
</evidence>
<dbReference type="EMBL" id="JTDE01006220">
    <property type="protein sequence ID" value="KAF7244980.1"/>
    <property type="molecule type" value="Genomic_DNA"/>
</dbReference>
<dbReference type="InterPro" id="IPR016435">
    <property type="entry name" value="DPH1/DPH2"/>
</dbReference>
<evidence type="ECO:0000256" key="10">
    <source>
        <dbReference type="ARBA" id="ARBA00048403"/>
    </source>
</evidence>
<evidence type="ECO:0000256" key="5">
    <source>
        <dbReference type="ARBA" id="ARBA00022679"/>
    </source>
</evidence>